<dbReference type="SUPFAM" id="SSF56112">
    <property type="entry name" value="Protein kinase-like (PK-like)"/>
    <property type="match status" value="1"/>
</dbReference>
<feature type="domain" description="Aminoglycoside phosphotransferase" evidence="1">
    <location>
        <begin position="52"/>
        <end position="238"/>
    </location>
</feature>
<evidence type="ECO:0000259" key="1">
    <source>
        <dbReference type="Pfam" id="PF01636"/>
    </source>
</evidence>
<evidence type="ECO:0000313" key="3">
    <source>
        <dbReference type="Proteomes" id="UP001183420"/>
    </source>
</evidence>
<dbReference type="EC" id="2.7.1.-" evidence="2"/>
<keyword evidence="3" id="KW-1185">Reference proteome</keyword>
<accession>A0ABU2LWC8</accession>
<reference evidence="3" key="1">
    <citation type="submission" date="2023-07" db="EMBL/GenBank/DDBJ databases">
        <title>30 novel species of actinomycetes from the DSMZ collection.</title>
        <authorList>
            <person name="Nouioui I."/>
        </authorList>
    </citation>
    <scope>NUCLEOTIDE SEQUENCE [LARGE SCALE GENOMIC DNA]</scope>
    <source>
        <strain evidence="3">DSM 44918</strain>
    </source>
</reference>
<gene>
    <name evidence="2" type="ORF">RNC47_26545</name>
</gene>
<dbReference type="Gene3D" id="3.90.1200.10">
    <property type="match status" value="1"/>
</dbReference>
<proteinExistence type="predicted"/>
<dbReference type="Pfam" id="PF01636">
    <property type="entry name" value="APH"/>
    <property type="match status" value="1"/>
</dbReference>
<dbReference type="GO" id="GO:0016740">
    <property type="term" value="F:transferase activity"/>
    <property type="evidence" value="ECO:0007669"/>
    <property type="project" value="UniProtKB-KW"/>
</dbReference>
<name>A0ABU2LWC8_9ACTN</name>
<keyword evidence="2" id="KW-0808">Transferase</keyword>
<dbReference type="InterPro" id="IPR011009">
    <property type="entry name" value="Kinase-like_dom_sf"/>
</dbReference>
<dbReference type="RefSeq" id="WP_311602247.1">
    <property type="nucleotide sequence ID" value="NZ_JAVREM010000049.1"/>
</dbReference>
<dbReference type="InterPro" id="IPR002575">
    <property type="entry name" value="Aminoglycoside_PTrfase"/>
</dbReference>
<dbReference type="EMBL" id="JAVREM010000049">
    <property type="protein sequence ID" value="MDT0321900.1"/>
    <property type="molecule type" value="Genomic_DNA"/>
</dbReference>
<organism evidence="2 3">
    <name type="scientific">Streptomyces millisiae</name>
    <dbReference type="NCBI Taxonomy" id="3075542"/>
    <lineage>
        <taxon>Bacteria</taxon>
        <taxon>Bacillati</taxon>
        <taxon>Actinomycetota</taxon>
        <taxon>Actinomycetes</taxon>
        <taxon>Kitasatosporales</taxon>
        <taxon>Streptomycetaceae</taxon>
        <taxon>Streptomyces</taxon>
    </lineage>
</organism>
<sequence length="292" mass="32030">MTASSLAQEEAVRDVCRALGFSAHGLTPLRRHATSVYLLPQDGIIARASPWDRRDALARSVALTRWLADQGLAVTEPLSVPQPIERLPYVITLWTYYPQPDGSPPPAEHLGRLLRQLHELPSSPFELPPYKPLTALQETTNRSVALSDGDRSWLQGAVAEALDAYSQLEFPLDAGLIHGDAYPGNTLWGGSGALLGDWDEAAIGPREIDLANTFQGVRFGRTQQELSAFIHAYGYDPTPWPGLVVLTRMRDLHTLGSFIRRADKGDGTAVKQLAFRLTTLRSNDRAATWSAA</sequence>
<comment type="caution">
    <text evidence="2">The sequence shown here is derived from an EMBL/GenBank/DDBJ whole genome shotgun (WGS) entry which is preliminary data.</text>
</comment>
<evidence type="ECO:0000313" key="2">
    <source>
        <dbReference type="EMBL" id="MDT0321900.1"/>
    </source>
</evidence>
<dbReference type="Proteomes" id="UP001183420">
    <property type="component" value="Unassembled WGS sequence"/>
</dbReference>
<protein>
    <submittedName>
        <fullName evidence="2">Aminoglycoside phosphotransferase family protein</fullName>
        <ecNumber evidence="2">2.7.1.-</ecNumber>
    </submittedName>
</protein>